<dbReference type="InterPro" id="IPR036465">
    <property type="entry name" value="vWFA_dom_sf"/>
</dbReference>
<dbReference type="SMART" id="SM00327">
    <property type="entry name" value="VWA"/>
    <property type="match status" value="1"/>
</dbReference>
<dbReference type="AlphaFoldDB" id="A0A518FL87"/>
<feature type="transmembrane region" description="Helical" evidence="6">
    <location>
        <begin position="56"/>
        <end position="74"/>
    </location>
</feature>
<evidence type="ECO:0000256" key="5">
    <source>
        <dbReference type="SAM" id="MobiDB-lite"/>
    </source>
</evidence>
<dbReference type="PANTHER" id="PTHR22550:SF5">
    <property type="entry name" value="LEUCINE ZIPPER PROTEIN 4"/>
    <property type="match status" value="1"/>
</dbReference>
<feature type="transmembrane region" description="Helical" evidence="6">
    <location>
        <begin position="12"/>
        <end position="35"/>
    </location>
</feature>
<evidence type="ECO:0000313" key="8">
    <source>
        <dbReference type="EMBL" id="QDV17122.1"/>
    </source>
</evidence>
<feature type="compositionally biased region" description="Low complexity" evidence="5">
    <location>
        <begin position="590"/>
        <end position="602"/>
    </location>
</feature>
<accession>A0A518FL87</accession>
<dbReference type="InterPro" id="IPR050768">
    <property type="entry name" value="UPF0353/GerABKA_families"/>
</dbReference>
<feature type="region of interest" description="Disordered" evidence="5">
    <location>
        <begin position="526"/>
        <end position="697"/>
    </location>
</feature>
<evidence type="ECO:0000256" key="1">
    <source>
        <dbReference type="ARBA" id="ARBA00022475"/>
    </source>
</evidence>
<keyword evidence="1" id="KW-1003">Cell membrane</keyword>
<keyword evidence="3 6" id="KW-1133">Transmembrane helix</keyword>
<evidence type="ECO:0000259" key="7">
    <source>
        <dbReference type="PROSITE" id="PS50234"/>
    </source>
</evidence>
<feature type="compositionally biased region" description="Low complexity" evidence="5">
    <location>
        <begin position="568"/>
        <end position="579"/>
    </location>
</feature>
<reference evidence="8 9" key="1">
    <citation type="submission" date="2019-02" db="EMBL/GenBank/DDBJ databases">
        <title>Deep-cultivation of Planctomycetes and their phenomic and genomic characterization uncovers novel biology.</title>
        <authorList>
            <person name="Wiegand S."/>
            <person name="Jogler M."/>
            <person name="Boedeker C."/>
            <person name="Pinto D."/>
            <person name="Vollmers J."/>
            <person name="Rivas-Marin E."/>
            <person name="Kohn T."/>
            <person name="Peeters S.H."/>
            <person name="Heuer A."/>
            <person name="Rast P."/>
            <person name="Oberbeckmann S."/>
            <person name="Bunk B."/>
            <person name="Jeske O."/>
            <person name="Meyerdierks A."/>
            <person name="Storesund J.E."/>
            <person name="Kallscheuer N."/>
            <person name="Luecker S."/>
            <person name="Lage O.M."/>
            <person name="Pohl T."/>
            <person name="Merkel B.J."/>
            <person name="Hornburger P."/>
            <person name="Mueller R.-W."/>
            <person name="Bruemmer F."/>
            <person name="Labrenz M."/>
            <person name="Spormann A.M."/>
            <person name="Op den Camp H."/>
            <person name="Overmann J."/>
            <person name="Amann R."/>
            <person name="Jetten M.S.M."/>
            <person name="Mascher T."/>
            <person name="Medema M.H."/>
            <person name="Devos D.P."/>
            <person name="Kaster A.-K."/>
            <person name="Ovreas L."/>
            <person name="Rohde M."/>
            <person name="Galperin M.Y."/>
            <person name="Jogler C."/>
        </authorList>
    </citation>
    <scope>NUCLEOTIDE SEQUENCE [LARGE SCALE GENOMIC DNA]</scope>
    <source>
        <strain evidence="8 9">Pan153</strain>
    </source>
</reference>
<feature type="compositionally biased region" description="Polar residues" evidence="5">
    <location>
        <begin position="620"/>
        <end position="645"/>
    </location>
</feature>
<dbReference type="EMBL" id="CP036317">
    <property type="protein sequence ID" value="QDV17122.1"/>
    <property type="molecule type" value="Genomic_DNA"/>
</dbReference>
<dbReference type="PANTHER" id="PTHR22550">
    <property type="entry name" value="SPORE GERMINATION PROTEIN"/>
    <property type="match status" value="1"/>
</dbReference>
<dbReference type="RefSeq" id="WP_145455095.1">
    <property type="nucleotide sequence ID" value="NZ_CP036317.1"/>
</dbReference>
<proteinExistence type="predicted"/>
<organism evidence="8 9">
    <name type="scientific">Gimesia panareensis</name>
    <dbReference type="NCBI Taxonomy" id="2527978"/>
    <lineage>
        <taxon>Bacteria</taxon>
        <taxon>Pseudomonadati</taxon>
        <taxon>Planctomycetota</taxon>
        <taxon>Planctomycetia</taxon>
        <taxon>Planctomycetales</taxon>
        <taxon>Planctomycetaceae</taxon>
        <taxon>Gimesia</taxon>
    </lineage>
</organism>
<dbReference type="Proteomes" id="UP000320839">
    <property type="component" value="Chromosome"/>
</dbReference>
<dbReference type="PROSITE" id="PS50234">
    <property type="entry name" value="VWFA"/>
    <property type="match status" value="1"/>
</dbReference>
<dbReference type="Pfam" id="PF13519">
    <property type="entry name" value="VWA_2"/>
    <property type="match status" value="1"/>
</dbReference>
<feature type="compositionally biased region" description="Basic and acidic residues" evidence="5">
    <location>
        <begin position="526"/>
        <end position="567"/>
    </location>
</feature>
<dbReference type="Gene3D" id="3.40.50.410">
    <property type="entry name" value="von Willebrand factor, type A domain"/>
    <property type="match status" value="1"/>
</dbReference>
<dbReference type="SUPFAM" id="SSF53300">
    <property type="entry name" value="vWA-like"/>
    <property type="match status" value="1"/>
</dbReference>
<evidence type="ECO:0000256" key="3">
    <source>
        <dbReference type="ARBA" id="ARBA00022989"/>
    </source>
</evidence>
<dbReference type="SUPFAM" id="SSF48452">
    <property type="entry name" value="TPR-like"/>
    <property type="match status" value="1"/>
</dbReference>
<evidence type="ECO:0000313" key="9">
    <source>
        <dbReference type="Proteomes" id="UP000320839"/>
    </source>
</evidence>
<evidence type="ECO:0000256" key="6">
    <source>
        <dbReference type="SAM" id="Phobius"/>
    </source>
</evidence>
<dbReference type="InterPro" id="IPR011990">
    <property type="entry name" value="TPR-like_helical_dom_sf"/>
</dbReference>
<dbReference type="InterPro" id="IPR002035">
    <property type="entry name" value="VWF_A"/>
</dbReference>
<feature type="domain" description="VWFA" evidence="7">
    <location>
        <begin position="92"/>
        <end position="266"/>
    </location>
</feature>
<gene>
    <name evidence="8" type="ORF">Pan153_17570</name>
</gene>
<name>A0A518FL87_9PLAN</name>
<dbReference type="Gene3D" id="1.25.40.10">
    <property type="entry name" value="Tetratricopeptide repeat domain"/>
    <property type="match status" value="1"/>
</dbReference>
<protein>
    <submittedName>
        <fullName evidence="8">von Willebrand factor type A domain protein</fullName>
    </submittedName>
</protein>
<sequence length="734" mass="81893">MDIQFGNPTNIVLLFVAAGSLLLAGYAVVAKYRAARQFASADMTDRLCLTPRLQKHWISSILIVSSLCLLAIALCDIRWGKAEREVPQKGIEVMFLLDVSRSMLAEDVSPSRLDRAKQQIKDMVDEMSGDRVGLVVFAGETRQSVPLTSHYEDFKQTLDTVGPHTVRRGGSLLGDAIRAATSGFINKTNDHKAIVVFTDGEDQESKPLEAAQEAFTKQGIRIFTVGLGDMDQGARIPETEQGSQKFVEYHGQQVWSKMNGTILRQIATDSNGAYIPAGTKRVDMAAVYHNYVANIEQTEFETATISSYTPRFQWFALPACLLLLLEILISTARRTVKSSDSMPTPDKQKNSKMKNSSIPKSAVAALLVVVTLLMSTGRLSAAETGVPAEQLSAKQINRANQLVREGEFAKALEQYQQIEPTPHDQAELNYNEAVTLYRQGNTEQAAELFTSVAGDADTGIAARARYNLGNCHYANGLQLAKQDKPAAIEQLKTAIEHYRGALRGNPDHTDARANIELAAQLIKDLQEQQKKEEQQQQDRQQDQQKDQQKDQKKQNDNQEQKSGEQQKQDQQSEQNQKPSEQSEEQKSDSEQQQQQQQQGSKGESQEKSSEPQPGEEQNQSEKSGSENQQRQPQSQPSKGAEQTPQTPEPGKPEDETDQDKQPLPSGELTADQAQPPNENSKREYAIADPNAKPGLMNKEEALKLLQSVRDRNMLRRFRQQQLEKSRQIHVDRNW</sequence>
<keyword evidence="4 6" id="KW-0472">Membrane</keyword>
<evidence type="ECO:0000256" key="4">
    <source>
        <dbReference type="ARBA" id="ARBA00023136"/>
    </source>
</evidence>
<dbReference type="OrthoDB" id="9781333at2"/>
<keyword evidence="2 6" id="KW-0812">Transmembrane</keyword>
<feature type="region of interest" description="Disordered" evidence="5">
    <location>
        <begin position="336"/>
        <end position="356"/>
    </location>
</feature>
<evidence type="ECO:0000256" key="2">
    <source>
        <dbReference type="ARBA" id="ARBA00022692"/>
    </source>
</evidence>